<name>A0A1I0Q8C3_9BACT</name>
<dbReference type="HAMAP" id="MF_00527">
    <property type="entry name" value="3MGH"/>
    <property type="match status" value="1"/>
</dbReference>
<dbReference type="RefSeq" id="WP_090258545.1">
    <property type="nucleotide sequence ID" value="NZ_FOIR01000002.1"/>
</dbReference>
<comment type="similarity">
    <text evidence="1 5">Belongs to the DNA glycosylase MPG family.</text>
</comment>
<evidence type="ECO:0000256" key="2">
    <source>
        <dbReference type="ARBA" id="ARBA00022763"/>
    </source>
</evidence>
<gene>
    <name evidence="6" type="ORF">SAMN05216290_2111</name>
</gene>
<dbReference type="PANTHER" id="PTHR10429">
    <property type="entry name" value="DNA-3-METHYLADENINE GLYCOSYLASE"/>
    <property type="match status" value="1"/>
</dbReference>
<dbReference type="CDD" id="cd00540">
    <property type="entry name" value="AAG"/>
    <property type="match status" value="1"/>
</dbReference>
<dbReference type="EMBL" id="FOIR01000002">
    <property type="protein sequence ID" value="SEW23235.1"/>
    <property type="molecule type" value="Genomic_DNA"/>
</dbReference>
<organism evidence="6 7">
    <name type="scientific">Roseivirga pacifica</name>
    <dbReference type="NCBI Taxonomy" id="1267423"/>
    <lineage>
        <taxon>Bacteria</taxon>
        <taxon>Pseudomonadati</taxon>
        <taxon>Bacteroidota</taxon>
        <taxon>Cytophagia</taxon>
        <taxon>Cytophagales</taxon>
        <taxon>Roseivirgaceae</taxon>
        <taxon>Roseivirga</taxon>
    </lineage>
</organism>
<keyword evidence="7" id="KW-1185">Reference proteome</keyword>
<dbReference type="STRING" id="1267423.SAMN05216290_2111"/>
<dbReference type="Gene3D" id="3.10.300.10">
    <property type="entry name" value="Methylpurine-DNA glycosylase (MPG)"/>
    <property type="match status" value="1"/>
</dbReference>
<dbReference type="OrthoDB" id="9794313at2"/>
<dbReference type="GO" id="GO:0003905">
    <property type="term" value="F:alkylbase DNA N-glycosylase activity"/>
    <property type="evidence" value="ECO:0007669"/>
    <property type="project" value="InterPro"/>
</dbReference>
<dbReference type="GeneID" id="99986823"/>
<dbReference type="AlphaFoldDB" id="A0A1I0Q8C3"/>
<keyword evidence="2 5" id="KW-0227">DNA damage</keyword>
<evidence type="ECO:0000313" key="7">
    <source>
        <dbReference type="Proteomes" id="UP000199437"/>
    </source>
</evidence>
<dbReference type="NCBIfam" id="TIGR00567">
    <property type="entry name" value="3mg"/>
    <property type="match status" value="1"/>
</dbReference>
<accession>A0A1I0Q8C3</accession>
<dbReference type="FunFam" id="3.10.300.10:FF:000001">
    <property type="entry name" value="Putative 3-methyladenine DNA glycosylase"/>
    <property type="match status" value="1"/>
</dbReference>
<dbReference type="EC" id="3.2.2.-" evidence="5"/>
<dbReference type="InterPro" id="IPR011034">
    <property type="entry name" value="Formyl_transferase-like_C_sf"/>
</dbReference>
<evidence type="ECO:0000256" key="4">
    <source>
        <dbReference type="ARBA" id="ARBA00023204"/>
    </source>
</evidence>
<dbReference type="SUPFAM" id="SSF50486">
    <property type="entry name" value="FMT C-terminal domain-like"/>
    <property type="match status" value="1"/>
</dbReference>
<dbReference type="Proteomes" id="UP000199437">
    <property type="component" value="Unassembled WGS sequence"/>
</dbReference>
<keyword evidence="4 5" id="KW-0234">DNA repair</keyword>
<dbReference type="GO" id="GO:0003677">
    <property type="term" value="F:DNA binding"/>
    <property type="evidence" value="ECO:0007669"/>
    <property type="project" value="InterPro"/>
</dbReference>
<keyword evidence="3 5" id="KW-0378">Hydrolase</keyword>
<dbReference type="PANTHER" id="PTHR10429:SF0">
    <property type="entry name" value="DNA-3-METHYLADENINE GLYCOSYLASE"/>
    <property type="match status" value="1"/>
</dbReference>
<evidence type="ECO:0000256" key="3">
    <source>
        <dbReference type="ARBA" id="ARBA00022801"/>
    </source>
</evidence>
<evidence type="ECO:0000256" key="1">
    <source>
        <dbReference type="ARBA" id="ARBA00009232"/>
    </source>
</evidence>
<dbReference type="Pfam" id="PF02245">
    <property type="entry name" value="Pur_DNA_glyco"/>
    <property type="match status" value="1"/>
</dbReference>
<evidence type="ECO:0000256" key="5">
    <source>
        <dbReference type="HAMAP-Rule" id="MF_00527"/>
    </source>
</evidence>
<dbReference type="InterPro" id="IPR003180">
    <property type="entry name" value="MPG"/>
</dbReference>
<dbReference type="InterPro" id="IPR036995">
    <property type="entry name" value="MPG_sf"/>
</dbReference>
<evidence type="ECO:0000313" key="6">
    <source>
        <dbReference type="EMBL" id="SEW23235.1"/>
    </source>
</evidence>
<protein>
    <recommendedName>
        <fullName evidence="5">Putative 3-methyladenine DNA glycosylase</fullName>
        <ecNumber evidence="5">3.2.2.-</ecNumber>
    </recommendedName>
</protein>
<dbReference type="GO" id="GO:0006284">
    <property type="term" value="P:base-excision repair"/>
    <property type="evidence" value="ECO:0007669"/>
    <property type="project" value="InterPro"/>
</dbReference>
<sequence length="198" mass="22038">MKLKSDFYLQSNVVLIAKALLGKTLCTTVDGVLTSGKITEVEAYSGTNDKACHANNGLRTKRTEVMYAQGGKAYVYLCYGIHHLFNVVTNVHDTADAVLVRAIEPIDGLETMQKRRRKIEINKTLTAGPGALSQALGIQYQQHYGADLQGDEIWIEDAPVLTESEIVTSTRIGVAYAEEDALKPWRFYIKDNKWISKK</sequence>
<proteinExistence type="inferred from homology"/>
<reference evidence="7" key="1">
    <citation type="submission" date="2016-10" db="EMBL/GenBank/DDBJ databases">
        <authorList>
            <person name="Varghese N."/>
            <person name="Submissions S."/>
        </authorList>
    </citation>
    <scope>NUCLEOTIDE SEQUENCE [LARGE SCALE GENOMIC DNA]</scope>
    <source>
        <strain evidence="7">CGMCC 1.12402</strain>
    </source>
</reference>